<keyword evidence="6 7" id="KW-0472">Membrane</keyword>
<reference evidence="9 10" key="1">
    <citation type="submission" date="2016-10" db="EMBL/GenBank/DDBJ databases">
        <authorList>
            <person name="de Groot N.N."/>
        </authorList>
    </citation>
    <scope>NUCLEOTIDE SEQUENCE [LARGE SCALE GENOMIC DNA]</scope>
    <source>
        <strain evidence="10">DSM 938 / 37b4</strain>
    </source>
</reference>
<feature type="transmembrane region" description="Helical" evidence="7">
    <location>
        <begin position="12"/>
        <end position="30"/>
    </location>
</feature>
<evidence type="ECO:0000256" key="7">
    <source>
        <dbReference type="RuleBase" id="RU363032"/>
    </source>
</evidence>
<evidence type="ECO:0000313" key="10">
    <source>
        <dbReference type="Proteomes" id="UP000183812"/>
    </source>
</evidence>
<comment type="subcellular location">
    <subcellularLocation>
        <location evidence="1 7">Cell membrane</location>
        <topology evidence="1 7">Multi-pass membrane protein</topology>
    </subcellularLocation>
</comment>
<dbReference type="PROSITE" id="PS50928">
    <property type="entry name" value="ABC_TM1"/>
    <property type="match status" value="1"/>
</dbReference>
<feature type="transmembrane region" description="Helical" evidence="7">
    <location>
        <begin position="239"/>
        <end position="261"/>
    </location>
</feature>
<keyword evidence="5 7" id="KW-1133">Transmembrane helix</keyword>
<sequence length="314" mass="32913">MTFALRTLAFRLLQAAGVALVVGVMSFLMMRAMPGDMAFRIAAARYGYDLASADLAEAVRTELNLGAGPLVLFGQWMADLARLDLGRSMVSGLPVWEEIAHQLGASLQLAAVALGLSLLIGPPLGIYAGLRAGGRFDRALLVAAAALRAVPQFLLGLVLIVVLAVQLRLLPAAGHGDISHLVLPALTLALGLAAASARIARDAMAAFAASPAHAFACTKGLSDGQVLLHHGLRAIAAPLLTYLGLQFVLLAEGVVVVETIFGWPGIGHALIHAVFHRDVPMVQGTALVMGLSFVLLNTLIDLAVRRIDPREVRA</sequence>
<evidence type="ECO:0000256" key="3">
    <source>
        <dbReference type="ARBA" id="ARBA00022475"/>
    </source>
</evidence>
<dbReference type="GO" id="GO:0005886">
    <property type="term" value="C:plasma membrane"/>
    <property type="evidence" value="ECO:0007669"/>
    <property type="project" value="UniProtKB-SubCell"/>
</dbReference>
<evidence type="ECO:0000256" key="1">
    <source>
        <dbReference type="ARBA" id="ARBA00004651"/>
    </source>
</evidence>
<dbReference type="InterPro" id="IPR000515">
    <property type="entry name" value="MetI-like"/>
</dbReference>
<dbReference type="OrthoDB" id="7834831at2"/>
<comment type="similarity">
    <text evidence="7">Belongs to the binding-protein-dependent transport system permease family.</text>
</comment>
<gene>
    <name evidence="9" type="ORF">SAMN04244550_03652</name>
</gene>
<evidence type="ECO:0000313" key="9">
    <source>
        <dbReference type="EMBL" id="SDG24767.1"/>
    </source>
</evidence>
<dbReference type="Gene3D" id="1.10.3720.10">
    <property type="entry name" value="MetI-like"/>
    <property type="match status" value="1"/>
</dbReference>
<organism evidence="9 10">
    <name type="scientific">Rhodobacter capsulatus</name>
    <name type="common">Rhodopseudomonas capsulata</name>
    <dbReference type="NCBI Taxonomy" id="1061"/>
    <lineage>
        <taxon>Bacteria</taxon>
        <taxon>Pseudomonadati</taxon>
        <taxon>Pseudomonadota</taxon>
        <taxon>Alphaproteobacteria</taxon>
        <taxon>Rhodobacterales</taxon>
        <taxon>Rhodobacter group</taxon>
        <taxon>Rhodobacter</taxon>
    </lineage>
</organism>
<dbReference type="AlphaFoldDB" id="A0A1G7SNV4"/>
<evidence type="ECO:0000256" key="6">
    <source>
        <dbReference type="ARBA" id="ARBA00023136"/>
    </source>
</evidence>
<dbReference type="Proteomes" id="UP000183812">
    <property type="component" value="Unassembled WGS sequence"/>
</dbReference>
<evidence type="ECO:0000259" key="8">
    <source>
        <dbReference type="PROSITE" id="PS50928"/>
    </source>
</evidence>
<dbReference type="EMBL" id="FNAY01000044">
    <property type="protein sequence ID" value="SDG24767.1"/>
    <property type="molecule type" value="Genomic_DNA"/>
</dbReference>
<feature type="transmembrane region" description="Helical" evidence="7">
    <location>
        <begin position="105"/>
        <end position="127"/>
    </location>
</feature>
<evidence type="ECO:0000256" key="4">
    <source>
        <dbReference type="ARBA" id="ARBA00022692"/>
    </source>
</evidence>
<keyword evidence="3" id="KW-1003">Cell membrane</keyword>
<dbReference type="PANTHER" id="PTHR43163:SF6">
    <property type="entry name" value="DIPEPTIDE TRANSPORT SYSTEM PERMEASE PROTEIN DPPB-RELATED"/>
    <property type="match status" value="1"/>
</dbReference>
<feature type="transmembrane region" description="Helical" evidence="7">
    <location>
        <begin position="281"/>
        <end position="304"/>
    </location>
</feature>
<accession>A0A1G7SNV4</accession>
<feature type="domain" description="ABC transmembrane type-1" evidence="8">
    <location>
        <begin position="103"/>
        <end position="304"/>
    </location>
</feature>
<feature type="transmembrane region" description="Helical" evidence="7">
    <location>
        <begin position="178"/>
        <end position="197"/>
    </location>
</feature>
<dbReference type="SUPFAM" id="SSF161098">
    <property type="entry name" value="MetI-like"/>
    <property type="match status" value="1"/>
</dbReference>
<keyword evidence="4 7" id="KW-0812">Transmembrane</keyword>
<evidence type="ECO:0000256" key="2">
    <source>
        <dbReference type="ARBA" id="ARBA00022448"/>
    </source>
</evidence>
<name>A0A1G7SNV4_RHOCA</name>
<protein>
    <submittedName>
        <fullName evidence="9">Peptide/nickel transport system permease protein</fullName>
    </submittedName>
</protein>
<dbReference type="PANTHER" id="PTHR43163">
    <property type="entry name" value="DIPEPTIDE TRANSPORT SYSTEM PERMEASE PROTEIN DPPB-RELATED"/>
    <property type="match status" value="1"/>
</dbReference>
<feature type="transmembrane region" description="Helical" evidence="7">
    <location>
        <begin position="139"/>
        <end position="166"/>
    </location>
</feature>
<evidence type="ECO:0000256" key="5">
    <source>
        <dbReference type="ARBA" id="ARBA00022989"/>
    </source>
</evidence>
<dbReference type="RefSeq" id="WP_074556221.1">
    <property type="nucleotide sequence ID" value="NZ_CP119563.1"/>
</dbReference>
<dbReference type="GO" id="GO:0071916">
    <property type="term" value="F:dipeptide transmembrane transporter activity"/>
    <property type="evidence" value="ECO:0007669"/>
    <property type="project" value="TreeGrafter"/>
</dbReference>
<keyword evidence="2 7" id="KW-0813">Transport</keyword>
<dbReference type="InterPro" id="IPR035906">
    <property type="entry name" value="MetI-like_sf"/>
</dbReference>
<proteinExistence type="inferred from homology"/>
<dbReference type="Pfam" id="PF00528">
    <property type="entry name" value="BPD_transp_1"/>
    <property type="match status" value="1"/>
</dbReference>